<comment type="caution">
    <text evidence="2">The sequence shown here is derived from an EMBL/GenBank/DDBJ whole genome shotgun (WGS) entry which is preliminary data.</text>
</comment>
<accession>T1C9T5</accession>
<evidence type="ECO:0000313" key="2">
    <source>
        <dbReference type="EMBL" id="EQD77928.1"/>
    </source>
</evidence>
<reference evidence="2" key="1">
    <citation type="submission" date="2013-08" db="EMBL/GenBank/DDBJ databases">
        <authorList>
            <person name="Mendez C."/>
            <person name="Richter M."/>
            <person name="Ferrer M."/>
            <person name="Sanchez J."/>
        </authorList>
    </citation>
    <scope>NUCLEOTIDE SEQUENCE</scope>
</reference>
<feature type="domain" description="Type VI secretion system FHA" evidence="1">
    <location>
        <begin position="4"/>
        <end position="161"/>
    </location>
</feature>
<name>T1C9T5_9ZZZZ</name>
<dbReference type="Pfam" id="PF20232">
    <property type="entry name" value="T6SS_FHA_C"/>
    <property type="match status" value="1"/>
</dbReference>
<dbReference type="EMBL" id="AUZX01001920">
    <property type="protein sequence ID" value="EQD77928.1"/>
    <property type="molecule type" value="Genomic_DNA"/>
</dbReference>
<dbReference type="AlphaFoldDB" id="T1C9T5"/>
<dbReference type="InterPro" id="IPR046883">
    <property type="entry name" value="T6SS_FHA_C"/>
</dbReference>
<organism evidence="2">
    <name type="scientific">mine drainage metagenome</name>
    <dbReference type="NCBI Taxonomy" id="410659"/>
    <lineage>
        <taxon>unclassified sequences</taxon>
        <taxon>metagenomes</taxon>
        <taxon>ecological metagenomes</taxon>
    </lineage>
</organism>
<reference evidence="2" key="2">
    <citation type="journal article" date="2014" name="ISME J.">
        <title>Microbial stratification in low pH oxic and suboxic macroscopic growths along an acid mine drainage.</title>
        <authorList>
            <person name="Mendez-Garcia C."/>
            <person name="Mesa V."/>
            <person name="Sprenger R.R."/>
            <person name="Richter M."/>
            <person name="Diez M.S."/>
            <person name="Solano J."/>
            <person name="Bargiela R."/>
            <person name="Golyshina O.V."/>
            <person name="Manteca A."/>
            <person name="Ramos J.L."/>
            <person name="Gallego J.R."/>
            <person name="Llorente I."/>
            <person name="Martins Dos Santos V.A."/>
            <person name="Jensen O.N."/>
            <person name="Pelaez A.I."/>
            <person name="Sanchez J."/>
            <person name="Ferrer M."/>
        </authorList>
    </citation>
    <scope>NUCLEOTIDE SEQUENCE</scope>
</reference>
<evidence type="ECO:0000259" key="1">
    <source>
        <dbReference type="Pfam" id="PF20232"/>
    </source>
</evidence>
<sequence length="182" mass="20725">MPAPAEMMHLAGRLLREALVGLKDLERSRSQARDRFHIQLPPPEPGAPPLGQLTVEELMLALFSQHDAHAVDAVRWLRERHDEVKAHELALVQAFRAAFIEFLGRLDPAELEARFAQGRRGKPDPSHYWGLFTSFYRNLLDRPADHLPPTFVEGFAAAYKESLHPQTLDMPRSMRPVRTHEG</sequence>
<protein>
    <submittedName>
        <fullName evidence="2">FHA domain-containing protein</fullName>
    </submittedName>
</protein>
<gene>
    <name evidence="2" type="ORF">B1A_02585</name>
</gene>
<proteinExistence type="predicted"/>